<evidence type="ECO:0000313" key="8">
    <source>
        <dbReference type="EMBL" id="SDB02450.1"/>
    </source>
</evidence>
<evidence type="ECO:0000313" key="9">
    <source>
        <dbReference type="Proteomes" id="UP000198771"/>
    </source>
</evidence>
<feature type="modified residue" description="N6-(pyridoxal phosphate)lysine" evidence="5">
    <location>
        <position position="210"/>
    </location>
</feature>
<keyword evidence="3" id="KW-0808">Transferase</keyword>
<comment type="cofactor">
    <cofactor evidence="1 6">
        <name>pyridoxal 5'-phosphate</name>
        <dbReference type="ChEBI" id="CHEBI:597326"/>
    </cofactor>
</comment>
<keyword evidence="9" id="KW-1185">Reference proteome</keyword>
<dbReference type="Gene3D" id="3.40.640.10">
    <property type="entry name" value="Type I PLP-dependent aspartate aminotransferase-like (Major domain)"/>
    <property type="match status" value="1"/>
</dbReference>
<accession>A0A1G6A276</accession>
<dbReference type="InterPro" id="IPR000277">
    <property type="entry name" value="Cys/Met-Metab_PyrdxlP-dep_enz"/>
</dbReference>
<dbReference type="STRING" id="617002.SAMN05660653_00086"/>
<organism evidence="8 9">
    <name type="scientific">Desulfonatronum thiosulfatophilum</name>
    <dbReference type="NCBI Taxonomy" id="617002"/>
    <lineage>
        <taxon>Bacteria</taxon>
        <taxon>Pseudomonadati</taxon>
        <taxon>Thermodesulfobacteriota</taxon>
        <taxon>Desulfovibrionia</taxon>
        <taxon>Desulfovibrionales</taxon>
        <taxon>Desulfonatronaceae</taxon>
        <taxon>Desulfonatronum</taxon>
    </lineage>
</organism>
<dbReference type="NCBIfam" id="TIGR01326">
    <property type="entry name" value="OAH_OAS_sulfhy"/>
    <property type="match status" value="1"/>
</dbReference>
<evidence type="ECO:0000256" key="6">
    <source>
        <dbReference type="RuleBase" id="RU362118"/>
    </source>
</evidence>
<evidence type="ECO:0000256" key="7">
    <source>
        <dbReference type="SAM" id="MobiDB-lite"/>
    </source>
</evidence>
<dbReference type="RefSeq" id="WP_092116107.1">
    <property type="nucleotide sequence ID" value="NZ_FMXO01000001.1"/>
</dbReference>
<evidence type="ECO:0000256" key="1">
    <source>
        <dbReference type="ARBA" id="ARBA00001933"/>
    </source>
</evidence>
<proteinExistence type="inferred from homology"/>
<keyword evidence="4 5" id="KW-0663">Pyridoxal phosphate</keyword>
<dbReference type="GO" id="GO:0004124">
    <property type="term" value="F:cysteine synthase activity"/>
    <property type="evidence" value="ECO:0007669"/>
    <property type="project" value="TreeGrafter"/>
</dbReference>
<dbReference type="PANTHER" id="PTHR43797">
    <property type="entry name" value="HOMOCYSTEINE/CYSTEINE SYNTHASE"/>
    <property type="match status" value="1"/>
</dbReference>
<evidence type="ECO:0000256" key="3">
    <source>
        <dbReference type="ARBA" id="ARBA00022679"/>
    </source>
</evidence>
<dbReference type="InterPro" id="IPR006235">
    <property type="entry name" value="OAc-hSer/O-AcSer_sulfhydrylase"/>
</dbReference>
<dbReference type="GO" id="GO:0006535">
    <property type="term" value="P:cysteine biosynthetic process from serine"/>
    <property type="evidence" value="ECO:0007669"/>
    <property type="project" value="TreeGrafter"/>
</dbReference>
<dbReference type="AlphaFoldDB" id="A0A1G6A276"/>
<dbReference type="PIRSF" id="PIRSF001434">
    <property type="entry name" value="CGS"/>
    <property type="match status" value="1"/>
</dbReference>
<gene>
    <name evidence="8" type="ORF">SAMN05660653_00086</name>
</gene>
<evidence type="ECO:0000256" key="4">
    <source>
        <dbReference type="ARBA" id="ARBA00022898"/>
    </source>
</evidence>
<evidence type="ECO:0000256" key="2">
    <source>
        <dbReference type="ARBA" id="ARBA00009077"/>
    </source>
</evidence>
<evidence type="ECO:0000256" key="5">
    <source>
        <dbReference type="PIRSR" id="PIRSR001434-2"/>
    </source>
</evidence>
<dbReference type="PANTHER" id="PTHR43797:SF2">
    <property type="entry name" value="HOMOCYSTEINE_CYSTEINE SYNTHASE"/>
    <property type="match status" value="1"/>
</dbReference>
<dbReference type="InterPro" id="IPR015422">
    <property type="entry name" value="PyrdxlP-dep_Trfase_small"/>
</dbReference>
<dbReference type="GO" id="GO:0019346">
    <property type="term" value="P:transsulfuration"/>
    <property type="evidence" value="ECO:0007669"/>
    <property type="project" value="InterPro"/>
</dbReference>
<dbReference type="Proteomes" id="UP000198771">
    <property type="component" value="Unassembled WGS sequence"/>
</dbReference>
<name>A0A1G6A276_9BACT</name>
<comment type="similarity">
    <text evidence="2 6">Belongs to the trans-sulfuration enzymes family.</text>
</comment>
<keyword evidence="8" id="KW-0456">Lyase</keyword>
<dbReference type="SUPFAM" id="SSF53383">
    <property type="entry name" value="PLP-dependent transferases"/>
    <property type="match status" value="1"/>
</dbReference>
<dbReference type="InterPro" id="IPR015424">
    <property type="entry name" value="PyrdxlP-dep_Trfase"/>
</dbReference>
<dbReference type="FunFam" id="3.40.640.10:FF:000035">
    <property type="entry name" value="O-succinylhomoserine sulfhydrylase"/>
    <property type="match status" value="1"/>
</dbReference>
<dbReference type="GO" id="GO:0071269">
    <property type="term" value="P:L-homocysteine biosynthetic process"/>
    <property type="evidence" value="ECO:0007669"/>
    <property type="project" value="TreeGrafter"/>
</dbReference>
<reference evidence="8 9" key="1">
    <citation type="submission" date="2016-10" db="EMBL/GenBank/DDBJ databases">
        <authorList>
            <person name="de Groot N.N."/>
        </authorList>
    </citation>
    <scope>NUCLEOTIDE SEQUENCE [LARGE SCALE GENOMIC DNA]</scope>
    <source>
        <strain evidence="8 9">ASO4-2</strain>
    </source>
</reference>
<dbReference type="Gene3D" id="3.90.1150.10">
    <property type="entry name" value="Aspartate Aminotransferase, domain 1"/>
    <property type="match status" value="1"/>
</dbReference>
<dbReference type="GO" id="GO:0030170">
    <property type="term" value="F:pyridoxal phosphate binding"/>
    <property type="evidence" value="ECO:0007669"/>
    <property type="project" value="InterPro"/>
</dbReference>
<dbReference type="GO" id="GO:0016829">
    <property type="term" value="F:lyase activity"/>
    <property type="evidence" value="ECO:0007669"/>
    <property type="project" value="UniProtKB-KW"/>
</dbReference>
<dbReference type="GO" id="GO:0005737">
    <property type="term" value="C:cytoplasm"/>
    <property type="evidence" value="ECO:0007669"/>
    <property type="project" value="TreeGrafter"/>
</dbReference>
<dbReference type="InterPro" id="IPR015421">
    <property type="entry name" value="PyrdxlP-dep_Trfase_major"/>
</dbReference>
<feature type="region of interest" description="Disordered" evidence="7">
    <location>
        <begin position="1"/>
        <end position="26"/>
    </location>
</feature>
<dbReference type="Pfam" id="PF01053">
    <property type="entry name" value="Cys_Met_Meta_PP"/>
    <property type="match status" value="1"/>
</dbReference>
<dbReference type="EMBL" id="FMXO01000001">
    <property type="protein sequence ID" value="SDB02450.1"/>
    <property type="molecule type" value="Genomic_DNA"/>
</dbReference>
<dbReference type="CDD" id="cd00614">
    <property type="entry name" value="CGS_like"/>
    <property type="match status" value="1"/>
</dbReference>
<sequence>MKEQRRPGLSTLALHAGQSPDSQTRSRAVPIYQTTSYVFRDSDHAANLFGLSEPGYIYTRIMNPTTEVLEQRLAAMHGASVSLAVASGMAAIFYTVANITSAGQNIVSGSNLYGGTHTLFAHTLSRFGIQVRFVDSSRPENFEQAIDENTRLVFTESIGNPRCNIDNMEAIAAIAHSRGLPFVVDNTVSPPPIFNPFDYGADILVYSLTKMVGGHGNSIGGAVVEKGSFDWSAEKKFPEITEPDPAYHGLNIWENFCSPDHPDSCQAFTLKMRTGLLRDTGAALSPMNAFLILQGVETLPLRAKAHCRNAQQVAEALAAHDQVAWVNYAGLGSHPDHDRAKHLFPLGPGAVFGFGIKGGLGAGRRFIDSVQLCSHLANILDAKTLVIHPASTTHAQLTPEEQLQAGVTPDLVRISVGLEDAEDIIADLDQALRATQE</sequence>
<dbReference type="GO" id="GO:0003961">
    <property type="term" value="F:O-acetylhomoserine aminocarboxypropyltransferase activity"/>
    <property type="evidence" value="ECO:0007669"/>
    <property type="project" value="TreeGrafter"/>
</dbReference>
<dbReference type="OrthoDB" id="9805807at2"/>
<protein>
    <submittedName>
        <fullName evidence="8">O-acetylhomoserine (Thiol)-lyase</fullName>
    </submittedName>
</protein>